<name>A0A366KAK7_9BIFI</name>
<evidence type="ECO:0000313" key="2">
    <source>
        <dbReference type="Proteomes" id="UP000252530"/>
    </source>
</evidence>
<proteinExistence type="predicted"/>
<keyword evidence="2" id="KW-1185">Reference proteome</keyword>
<dbReference type="AlphaFoldDB" id="A0A366KAK7"/>
<dbReference type="EMBL" id="PDCG01000002">
    <property type="protein sequence ID" value="RBP98188.1"/>
    <property type="molecule type" value="Genomic_DNA"/>
</dbReference>
<comment type="caution">
    <text evidence="1">The sequence shown here is derived from an EMBL/GenBank/DDBJ whole genome shotgun (WGS) entry which is preliminary data.</text>
</comment>
<dbReference type="OrthoDB" id="9815222at2"/>
<evidence type="ECO:0000313" key="1">
    <source>
        <dbReference type="EMBL" id="RBP98188.1"/>
    </source>
</evidence>
<gene>
    <name evidence="1" type="ORF">CRD60_03345</name>
</gene>
<reference evidence="1 2" key="1">
    <citation type="submission" date="2017-10" db="EMBL/GenBank/DDBJ databases">
        <title>Bifidobacterium xylocopum sp. nov. and Bifidobacterium aemilianum sp. nov., from the carpenter bee (Xylocopa violacea) digestive tract.</title>
        <authorList>
            <person name="Alberoni D."/>
            <person name="Baffoni L."/>
            <person name="Di Gioia D."/>
            <person name="Gaggia F."/>
            <person name="Biavati B."/>
        </authorList>
    </citation>
    <scope>NUCLEOTIDE SEQUENCE [LARGE SCALE GENOMIC DNA]</scope>
    <source>
        <strain evidence="1 2">XV10</strain>
    </source>
</reference>
<organism evidence="1 2">
    <name type="scientific">Bifidobacterium aemilianum</name>
    <dbReference type="NCBI Taxonomy" id="2493120"/>
    <lineage>
        <taxon>Bacteria</taxon>
        <taxon>Bacillati</taxon>
        <taxon>Actinomycetota</taxon>
        <taxon>Actinomycetes</taxon>
        <taxon>Bifidobacteriales</taxon>
        <taxon>Bifidobacteriaceae</taxon>
        <taxon>Bifidobacterium</taxon>
    </lineage>
</organism>
<protein>
    <submittedName>
        <fullName evidence="1">Uncharacterized protein</fullName>
    </submittedName>
</protein>
<accession>A0A366KAK7</accession>
<dbReference type="RefSeq" id="WP_113859872.1">
    <property type="nucleotide sequence ID" value="NZ_PDCG01000002.1"/>
</dbReference>
<dbReference type="Proteomes" id="UP000252530">
    <property type="component" value="Unassembled WGS sequence"/>
</dbReference>
<sequence length="59" mass="6470">MVDLVIQVASPLSVSSCLQRVGRAEYHVGGRSHDILYPPIRQELIGLGSDYRGYGGRAR</sequence>